<dbReference type="InterPro" id="IPR001387">
    <property type="entry name" value="Cro/C1-type_HTH"/>
</dbReference>
<dbReference type="EMBL" id="BMYP01000037">
    <property type="protein sequence ID" value="GHD80307.1"/>
    <property type="molecule type" value="Genomic_DNA"/>
</dbReference>
<gene>
    <name evidence="4" type="ORF">GCM10011419_24810</name>
</gene>
<dbReference type="RefSeq" id="WP_189354141.1">
    <property type="nucleotide sequence ID" value="NZ_BMYP01000037.1"/>
</dbReference>
<accession>A0ABQ3HBE2</accession>
<dbReference type="InterPro" id="IPR010982">
    <property type="entry name" value="Lambda_DNA-bd_dom_sf"/>
</dbReference>
<comment type="caution">
    <text evidence="4">The sequence shown here is derived from an EMBL/GenBank/DDBJ whole genome shotgun (WGS) entry which is preliminary data.</text>
</comment>
<reference evidence="5" key="1">
    <citation type="journal article" date="2019" name="Int. J. Syst. Evol. Microbiol.">
        <title>The Global Catalogue of Microorganisms (GCM) 10K type strain sequencing project: providing services to taxonomists for standard genome sequencing and annotation.</title>
        <authorList>
            <consortium name="The Broad Institute Genomics Platform"/>
            <consortium name="The Broad Institute Genome Sequencing Center for Infectious Disease"/>
            <person name="Wu L."/>
            <person name="Ma J."/>
        </authorList>
    </citation>
    <scope>NUCLEOTIDE SEQUENCE [LARGE SCALE GENOMIC DNA]</scope>
    <source>
        <strain evidence="5">KCTC 23713</strain>
    </source>
</reference>
<dbReference type="CDD" id="cd00093">
    <property type="entry name" value="HTH_XRE"/>
    <property type="match status" value="1"/>
</dbReference>
<feature type="region of interest" description="Disordered" evidence="2">
    <location>
        <begin position="140"/>
        <end position="161"/>
    </location>
</feature>
<dbReference type="InterPro" id="IPR050807">
    <property type="entry name" value="TransReg_Diox_bact_type"/>
</dbReference>
<dbReference type="Pfam" id="PF01381">
    <property type="entry name" value="HTH_3"/>
    <property type="match status" value="1"/>
</dbReference>
<keyword evidence="1" id="KW-0238">DNA-binding</keyword>
<dbReference type="SMART" id="SM00530">
    <property type="entry name" value="HTH_XRE"/>
    <property type="match status" value="1"/>
</dbReference>
<dbReference type="PANTHER" id="PTHR46797">
    <property type="entry name" value="HTH-TYPE TRANSCRIPTIONAL REGULATOR"/>
    <property type="match status" value="1"/>
</dbReference>
<keyword evidence="5" id="KW-1185">Reference proteome</keyword>
<sequence>MADQNKAEPLAKRLSKNLADRRKKLGLTQDKVAGRVGLDTESISRFERGKTLPSLATLERLAAGLETTVADLLSEYPGSAYAPAERIGGLLAQMEPGLQEEVVAVIEHMCRVMQRGQAVCTISAIAEPVLADKGIAPVTAGQGGNAQTAGAQDAEPFSTPD</sequence>
<dbReference type="Gene3D" id="1.10.260.40">
    <property type="entry name" value="lambda repressor-like DNA-binding domains"/>
    <property type="match status" value="1"/>
</dbReference>
<evidence type="ECO:0000313" key="4">
    <source>
        <dbReference type="EMBL" id="GHD80307.1"/>
    </source>
</evidence>
<organism evidence="4 5">
    <name type="scientific">Vogesella fluminis</name>
    <dbReference type="NCBI Taxonomy" id="1069161"/>
    <lineage>
        <taxon>Bacteria</taxon>
        <taxon>Pseudomonadati</taxon>
        <taxon>Pseudomonadota</taxon>
        <taxon>Betaproteobacteria</taxon>
        <taxon>Neisseriales</taxon>
        <taxon>Chromobacteriaceae</taxon>
        <taxon>Vogesella</taxon>
    </lineage>
</organism>
<evidence type="ECO:0000256" key="2">
    <source>
        <dbReference type="SAM" id="MobiDB-lite"/>
    </source>
</evidence>
<name>A0ABQ3HBE2_9NEIS</name>
<protein>
    <recommendedName>
        <fullName evidence="3">HTH cro/C1-type domain-containing protein</fullName>
    </recommendedName>
</protein>
<feature type="domain" description="HTH cro/C1-type" evidence="3">
    <location>
        <begin position="18"/>
        <end position="72"/>
    </location>
</feature>
<dbReference type="SUPFAM" id="SSF47413">
    <property type="entry name" value="lambda repressor-like DNA-binding domains"/>
    <property type="match status" value="1"/>
</dbReference>
<evidence type="ECO:0000313" key="5">
    <source>
        <dbReference type="Proteomes" id="UP000662678"/>
    </source>
</evidence>
<dbReference type="Proteomes" id="UP000662678">
    <property type="component" value="Unassembled WGS sequence"/>
</dbReference>
<dbReference type="PANTHER" id="PTHR46797:SF1">
    <property type="entry name" value="METHYLPHOSPHONATE SYNTHASE"/>
    <property type="match status" value="1"/>
</dbReference>
<proteinExistence type="predicted"/>
<dbReference type="PROSITE" id="PS50943">
    <property type="entry name" value="HTH_CROC1"/>
    <property type="match status" value="1"/>
</dbReference>
<evidence type="ECO:0000256" key="1">
    <source>
        <dbReference type="ARBA" id="ARBA00023125"/>
    </source>
</evidence>
<evidence type="ECO:0000259" key="3">
    <source>
        <dbReference type="PROSITE" id="PS50943"/>
    </source>
</evidence>